<dbReference type="Proteomes" id="UP000245429">
    <property type="component" value="Chromosome"/>
</dbReference>
<gene>
    <name evidence="4" type="ORF">DI487_09085</name>
</gene>
<feature type="domain" description="DUF11" evidence="3">
    <location>
        <begin position="520"/>
        <end position="628"/>
    </location>
</feature>
<keyword evidence="5" id="KW-1185">Reference proteome</keyword>
<accession>A0A2U8QVS6</accession>
<feature type="signal peptide" evidence="2">
    <location>
        <begin position="1"/>
        <end position="24"/>
    </location>
</feature>
<feature type="chain" id="PRO_5015928203" description="DUF11 domain-containing protein" evidence="2">
    <location>
        <begin position="25"/>
        <end position="1093"/>
    </location>
</feature>
<evidence type="ECO:0000256" key="2">
    <source>
        <dbReference type="SAM" id="SignalP"/>
    </source>
</evidence>
<dbReference type="InterPro" id="IPR051172">
    <property type="entry name" value="Chlamydia_OmcB"/>
</dbReference>
<dbReference type="Gene3D" id="2.60.40.10">
    <property type="entry name" value="Immunoglobulins"/>
    <property type="match status" value="2"/>
</dbReference>
<evidence type="ECO:0000313" key="4">
    <source>
        <dbReference type="EMBL" id="AWM13994.1"/>
    </source>
</evidence>
<dbReference type="InterPro" id="IPR049804">
    <property type="entry name" value="Choice_anch_L"/>
</dbReference>
<dbReference type="InterPro" id="IPR013783">
    <property type="entry name" value="Ig-like_fold"/>
</dbReference>
<dbReference type="KEGG" id="fse:DI487_09085"/>
<dbReference type="Pfam" id="PF01345">
    <property type="entry name" value="DUF11"/>
    <property type="match status" value="7"/>
</dbReference>
<protein>
    <recommendedName>
        <fullName evidence="3">DUF11 domain-containing protein</fullName>
    </recommendedName>
</protein>
<dbReference type="RefSeq" id="WP_109569361.1">
    <property type="nucleotide sequence ID" value="NZ_CP029463.1"/>
</dbReference>
<feature type="domain" description="DUF11" evidence="3">
    <location>
        <begin position="150"/>
        <end position="261"/>
    </location>
</feature>
<dbReference type="PANTHER" id="PTHR34819:SF3">
    <property type="entry name" value="CELL SURFACE PROTEIN"/>
    <property type="match status" value="1"/>
</dbReference>
<name>A0A2U8QVS6_9FLAO</name>
<feature type="domain" description="DUF11" evidence="3">
    <location>
        <begin position="646"/>
        <end position="754"/>
    </location>
</feature>
<dbReference type="AlphaFoldDB" id="A0A2U8QVS6"/>
<feature type="region of interest" description="Disordered" evidence="1">
    <location>
        <begin position="117"/>
        <end position="140"/>
    </location>
</feature>
<evidence type="ECO:0000259" key="3">
    <source>
        <dbReference type="Pfam" id="PF01345"/>
    </source>
</evidence>
<organism evidence="4 5">
    <name type="scientific">Flavobacterium sediminis</name>
    <dbReference type="NCBI Taxonomy" id="2201181"/>
    <lineage>
        <taxon>Bacteria</taxon>
        <taxon>Pseudomonadati</taxon>
        <taxon>Bacteroidota</taxon>
        <taxon>Flavobacteriia</taxon>
        <taxon>Flavobacteriales</taxon>
        <taxon>Flavobacteriaceae</taxon>
        <taxon>Flavobacterium</taxon>
    </lineage>
</organism>
<feature type="domain" description="DUF11" evidence="3">
    <location>
        <begin position="276"/>
        <end position="386"/>
    </location>
</feature>
<feature type="domain" description="DUF11" evidence="3">
    <location>
        <begin position="396"/>
        <end position="504"/>
    </location>
</feature>
<dbReference type="PANTHER" id="PTHR34819">
    <property type="entry name" value="LARGE CYSTEINE-RICH PERIPLASMIC PROTEIN OMCB"/>
    <property type="match status" value="1"/>
</dbReference>
<feature type="domain" description="DUF11" evidence="3">
    <location>
        <begin position="770"/>
        <end position="877"/>
    </location>
</feature>
<dbReference type="InterPro" id="IPR001434">
    <property type="entry name" value="OmcB-like_DUF11"/>
</dbReference>
<proteinExistence type="predicted"/>
<dbReference type="InterPro" id="IPR047589">
    <property type="entry name" value="DUF11_rpt"/>
</dbReference>
<sequence>MKKKYFFFIFLLCLLSSSVGFGQADLTITVTDGQAQYYPGQLLNYTITVQNLGTNDAANVVVQNAIPSGAISFNWTSSLGASGNNIAINDAIGTLTSGQTVTYNLSVEVASSATGDFSNEASVTSDTTDPDMTNNTSTDTDLQMNTADVVVNCSDNQMYYTGGESLIYNVTVTNYGPGVATNVVVSNPIPAGITYFSWTGSNGSYGINAPLNNTIASLAVGQTITYVITLEVPFSVSGDFTNQASATSSTFDPDMANNTSQDTDINSNSFVGNVAVSIVDNTSTYDQGGQITYTVTVVNYGPQISSNIDVLVPMPTGITSFSWTGNGNSGVNADLDDVITSLSPNETVVYTVVVDVPSGFTGDLVLDASANSTVMFDSETANNSAQDVNVQGNVADIVVTNTDNNTVYVPGTTNTYTITVTNNGPDDAVNVQIENLIPAGITGFSWTGTNGSTGADVDLVDTIPYLQVGQSVVYTVVLDVPVTFTGDLVSLVTMNSDSFDPDTTCVSCEDTDTMVTSGSDIVITNTNNQTEYTPGTTVVYTVTVTNNGPDATTNVNVFNGIPTGITNFSWTGSNGSSGTNTDLDDVIAALASGSTVTYTITLDIPVSYTGDLTSETTILSMDTVDPNPGCTDCIDTDAPVNTTGADLEVQLTDNATTYTPGTYITYTLTITNNGPEDAVDVNVLGGLPLNVTDIIWVDQNSVTGIGALNETIPLLANGATFTYQITIFVPSDYESNGNLINSVSVSSSTTDPDPDCTGCVDADMPNSLADIVTIKTNNQSNYTVGEDVSYVISITNYGPSDAYNVNVTDNQPSNTQMFWVNSLGGTGTGNINYLIPYLGVNEMVTFNVTLSVPENYNQNTNLTNTVSVTSQTTDPNPGCSACTDTDTPAPKTISVQQANNSNTATTYTVEELVNDVLIHSACAQVYNITSSPICGIGYFDSNNADFDFASGVILRNGNVIASQGAYTGTTMSSTCSGTGDGDLQTISDNNGNTGSINDVTYIQFDFTPLTDNFSFNFIFASNEYGQYQCGFSDVFAFILTDLTTGVSTNLAVIPGTNIPVSVTNIRDTAYNGSCPSSNSQYFDTYNVGIQIQS</sequence>
<evidence type="ECO:0000256" key="1">
    <source>
        <dbReference type="SAM" id="MobiDB-lite"/>
    </source>
</evidence>
<dbReference type="NCBIfam" id="TIGR01451">
    <property type="entry name" value="B_ant_repeat"/>
    <property type="match status" value="6"/>
</dbReference>
<dbReference type="NCBIfam" id="NF038133">
    <property type="entry name" value="choice_anch_L"/>
    <property type="match status" value="1"/>
</dbReference>
<dbReference type="EMBL" id="CP029463">
    <property type="protein sequence ID" value="AWM13994.1"/>
    <property type="molecule type" value="Genomic_DNA"/>
</dbReference>
<evidence type="ECO:0000313" key="5">
    <source>
        <dbReference type="Proteomes" id="UP000245429"/>
    </source>
</evidence>
<reference evidence="4 5" key="1">
    <citation type="submission" date="2018-05" db="EMBL/GenBank/DDBJ databases">
        <title>Flavobacterium sp. MEBiC07310.</title>
        <authorList>
            <person name="Baek K."/>
        </authorList>
    </citation>
    <scope>NUCLEOTIDE SEQUENCE [LARGE SCALE GENOMIC DNA]</scope>
    <source>
        <strain evidence="4 5">MEBiC07310</strain>
    </source>
</reference>
<feature type="domain" description="DUF11" evidence="3">
    <location>
        <begin position="25"/>
        <end position="139"/>
    </location>
</feature>
<dbReference type="Gene3D" id="2.60.40.3080">
    <property type="match status" value="1"/>
</dbReference>
<keyword evidence="2" id="KW-0732">Signal</keyword>
<dbReference type="OrthoDB" id="1488818at2"/>